<gene>
    <name evidence="2" type="ORF">CYCCA115_LOCUS19939</name>
</gene>
<name>A0AAD2G5C7_9STRA</name>
<organism evidence="2 3">
    <name type="scientific">Cylindrotheca closterium</name>
    <dbReference type="NCBI Taxonomy" id="2856"/>
    <lineage>
        <taxon>Eukaryota</taxon>
        <taxon>Sar</taxon>
        <taxon>Stramenopiles</taxon>
        <taxon>Ochrophyta</taxon>
        <taxon>Bacillariophyta</taxon>
        <taxon>Bacillariophyceae</taxon>
        <taxon>Bacillariophycidae</taxon>
        <taxon>Bacillariales</taxon>
        <taxon>Bacillariaceae</taxon>
        <taxon>Cylindrotheca</taxon>
    </lineage>
</organism>
<dbReference type="Proteomes" id="UP001295423">
    <property type="component" value="Unassembled WGS sequence"/>
</dbReference>
<protein>
    <submittedName>
        <fullName evidence="2">Uncharacterized protein</fullName>
    </submittedName>
</protein>
<dbReference type="InterPro" id="IPR002110">
    <property type="entry name" value="Ankyrin_rpt"/>
</dbReference>
<feature type="repeat" description="ANK" evidence="1">
    <location>
        <begin position="54"/>
        <end position="86"/>
    </location>
</feature>
<dbReference type="PROSITE" id="PS50088">
    <property type="entry name" value="ANK_REPEAT"/>
    <property type="match status" value="1"/>
</dbReference>
<dbReference type="PROSITE" id="PS50297">
    <property type="entry name" value="ANK_REP_REGION"/>
    <property type="match status" value="1"/>
</dbReference>
<evidence type="ECO:0000313" key="3">
    <source>
        <dbReference type="Proteomes" id="UP001295423"/>
    </source>
</evidence>
<evidence type="ECO:0000256" key="1">
    <source>
        <dbReference type="PROSITE-ProRule" id="PRU00023"/>
    </source>
</evidence>
<dbReference type="EMBL" id="CAKOGP040002125">
    <property type="protein sequence ID" value="CAJ1962957.1"/>
    <property type="molecule type" value="Genomic_DNA"/>
</dbReference>
<dbReference type="Gene3D" id="1.25.40.20">
    <property type="entry name" value="Ankyrin repeat-containing domain"/>
    <property type="match status" value="1"/>
</dbReference>
<evidence type="ECO:0000313" key="2">
    <source>
        <dbReference type="EMBL" id="CAJ1962957.1"/>
    </source>
</evidence>
<accession>A0AAD2G5C7</accession>
<dbReference type="Pfam" id="PF00023">
    <property type="entry name" value="Ank"/>
    <property type="match status" value="1"/>
</dbReference>
<keyword evidence="3" id="KW-1185">Reference proteome</keyword>
<reference evidence="2" key="1">
    <citation type="submission" date="2023-08" db="EMBL/GenBank/DDBJ databases">
        <authorList>
            <person name="Audoor S."/>
            <person name="Bilcke G."/>
        </authorList>
    </citation>
    <scope>NUCLEOTIDE SEQUENCE</scope>
</reference>
<dbReference type="AlphaFoldDB" id="A0AAD2G5C7"/>
<keyword evidence="1" id="KW-0040">ANK repeat</keyword>
<proteinExistence type="predicted"/>
<sequence length="107" mass="11947">MKIDDQDEEAEPVIMRFHDAAGERADLGHFGTVARLLLDFGAVLEPDDPEHEEQYITPLHVTCDDNQLQVARLFLDRGAKVDVETRIVKLLLDGGADVNCMDAEEDV</sequence>
<comment type="caution">
    <text evidence="2">The sequence shown here is derived from an EMBL/GenBank/DDBJ whole genome shotgun (WGS) entry which is preliminary data.</text>
</comment>
<dbReference type="SUPFAM" id="SSF48403">
    <property type="entry name" value="Ankyrin repeat"/>
    <property type="match status" value="1"/>
</dbReference>
<dbReference type="InterPro" id="IPR036770">
    <property type="entry name" value="Ankyrin_rpt-contain_sf"/>
</dbReference>